<comment type="caution">
    <text evidence="2">The sequence shown here is derived from an EMBL/GenBank/DDBJ whole genome shotgun (WGS) entry which is preliminary data.</text>
</comment>
<dbReference type="Proteomes" id="UP000747399">
    <property type="component" value="Unassembled WGS sequence"/>
</dbReference>
<gene>
    <name evidence="2" type="ORF">Vafri_15240</name>
</gene>
<feature type="compositionally biased region" description="Pro residues" evidence="1">
    <location>
        <begin position="61"/>
        <end position="70"/>
    </location>
</feature>
<proteinExistence type="predicted"/>
<accession>A0A8J4BFS7</accession>
<protein>
    <submittedName>
        <fullName evidence="2">Uncharacterized protein</fullName>
    </submittedName>
</protein>
<feature type="region of interest" description="Disordered" evidence="1">
    <location>
        <begin position="27"/>
        <end position="117"/>
    </location>
</feature>
<organism evidence="2 3">
    <name type="scientific">Volvox africanus</name>
    <dbReference type="NCBI Taxonomy" id="51714"/>
    <lineage>
        <taxon>Eukaryota</taxon>
        <taxon>Viridiplantae</taxon>
        <taxon>Chlorophyta</taxon>
        <taxon>core chlorophytes</taxon>
        <taxon>Chlorophyceae</taxon>
        <taxon>CS clade</taxon>
        <taxon>Chlamydomonadales</taxon>
        <taxon>Volvocaceae</taxon>
        <taxon>Volvox</taxon>
    </lineage>
</organism>
<dbReference type="EMBL" id="BNCO01000041">
    <property type="protein sequence ID" value="GIL60712.1"/>
    <property type="molecule type" value="Genomic_DNA"/>
</dbReference>
<keyword evidence="3" id="KW-1185">Reference proteome</keyword>
<feature type="region of interest" description="Disordered" evidence="1">
    <location>
        <begin position="1"/>
        <end position="20"/>
    </location>
</feature>
<name>A0A8J4BFS7_9CHLO</name>
<dbReference type="AlphaFoldDB" id="A0A8J4BFS7"/>
<feature type="compositionally biased region" description="Polar residues" evidence="1">
    <location>
        <begin position="71"/>
        <end position="83"/>
    </location>
</feature>
<feature type="compositionally biased region" description="Pro residues" evidence="1">
    <location>
        <begin position="35"/>
        <end position="52"/>
    </location>
</feature>
<reference evidence="2" key="1">
    <citation type="journal article" date="2021" name="Proc. Natl. Acad. Sci. U.S.A.">
        <title>Three genomes in the algal genus Volvox reveal the fate of a haploid sex-determining region after a transition to homothallism.</title>
        <authorList>
            <person name="Yamamoto K."/>
            <person name="Hamaji T."/>
            <person name="Kawai-Toyooka H."/>
            <person name="Matsuzaki R."/>
            <person name="Takahashi F."/>
            <person name="Nishimura Y."/>
            <person name="Kawachi M."/>
            <person name="Noguchi H."/>
            <person name="Minakuchi Y."/>
            <person name="Umen J.G."/>
            <person name="Toyoda A."/>
            <person name="Nozaki H."/>
        </authorList>
    </citation>
    <scope>NUCLEOTIDE SEQUENCE</scope>
    <source>
        <strain evidence="2">NIES-3780</strain>
    </source>
</reference>
<evidence type="ECO:0000313" key="3">
    <source>
        <dbReference type="Proteomes" id="UP000747399"/>
    </source>
</evidence>
<feature type="compositionally biased region" description="Basic and acidic residues" evidence="1">
    <location>
        <begin position="1"/>
        <end position="10"/>
    </location>
</feature>
<evidence type="ECO:0000256" key="1">
    <source>
        <dbReference type="SAM" id="MobiDB-lite"/>
    </source>
</evidence>
<evidence type="ECO:0000313" key="2">
    <source>
        <dbReference type="EMBL" id="GIL60712.1"/>
    </source>
</evidence>
<sequence>MFGSGPEDRMPMPNALAADLTTREATAAAVILPHQSPPTAQPPTAQPLPQPLPHIHIHTTHPPPRAPPTGPSMQPRTPPGSRTRTSHYAGVPPTVSVAAAPGAGRASQPPRLPARPH</sequence>